<dbReference type="InterPro" id="IPR034660">
    <property type="entry name" value="DinB/YfiT-like"/>
</dbReference>
<evidence type="ECO:0000259" key="1">
    <source>
        <dbReference type="Pfam" id="PF12867"/>
    </source>
</evidence>
<keyword evidence="3" id="KW-1185">Reference proteome</keyword>
<dbReference type="SUPFAM" id="SSF109854">
    <property type="entry name" value="DinB/YfiT-like putative metalloenzymes"/>
    <property type="match status" value="1"/>
</dbReference>
<dbReference type="Pfam" id="PF12867">
    <property type="entry name" value="DinB_2"/>
    <property type="match status" value="1"/>
</dbReference>
<feature type="domain" description="DinB-like" evidence="1">
    <location>
        <begin position="29"/>
        <end position="159"/>
    </location>
</feature>
<dbReference type="InterPro" id="IPR024775">
    <property type="entry name" value="DinB-like"/>
</dbReference>
<accession>A0AA37QCX3</accession>
<dbReference type="Proteomes" id="UP001161325">
    <property type="component" value="Unassembled WGS sequence"/>
</dbReference>
<dbReference type="EMBL" id="BRXS01000002">
    <property type="protein sequence ID" value="GLC24423.1"/>
    <property type="molecule type" value="Genomic_DNA"/>
</dbReference>
<evidence type="ECO:0000313" key="3">
    <source>
        <dbReference type="Proteomes" id="UP001161325"/>
    </source>
</evidence>
<dbReference type="AlphaFoldDB" id="A0AA37QCX3"/>
<reference evidence="2" key="1">
    <citation type="submission" date="2022-08" db="EMBL/GenBank/DDBJ databases">
        <title>Draft genome sequencing of Roseisolibacter agri AW1220.</title>
        <authorList>
            <person name="Tobiishi Y."/>
            <person name="Tonouchi A."/>
        </authorList>
    </citation>
    <scope>NUCLEOTIDE SEQUENCE</scope>
    <source>
        <strain evidence="2">AW1220</strain>
    </source>
</reference>
<gene>
    <name evidence="2" type="ORF">rosag_09360</name>
</gene>
<organism evidence="2 3">
    <name type="scientific">Roseisolibacter agri</name>
    <dbReference type="NCBI Taxonomy" id="2014610"/>
    <lineage>
        <taxon>Bacteria</taxon>
        <taxon>Pseudomonadati</taxon>
        <taxon>Gemmatimonadota</taxon>
        <taxon>Gemmatimonadia</taxon>
        <taxon>Gemmatimonadales</taxon>
        <taxon>Gemmatimonadaceae</taxon>
        <taxon>Roseisolibacter</taxon>
    </lineage>
</organism>
<name>A0AA37QCX3_9BACT</name>
<proteinExistence type="predicted"/>
<dbReference type="Gene3D" id="1.20.120.450">
    <property type="entry name" value="dinb family like domain"/>
    <property type="match status" value="1"/>
</dbReference>
<evidence type="ECO:0000313" key="2">
    <source>
        <dbReference type="EMBL" id="GLC24423.1"/>
    </source>
</evidence>
<comment type="caution">
    <text evidence="2">The sequence shown here is derived from an EMBL/GenBank/DDBJ whole genome shotgun (WGS) entry which is preliminary data.</text>
</comment>
<sequence length="170" mass="17458">MSAGMSAPEPWLRGPIAGVPPTLQPAAHALQQALEDVRASVGTLDDAALWRSPGGGAPSAGWHVLHAGGALDRLLTYARGAALDDAQRAALAAEKAPEQVNGATLLAGFEARVAAAFAQLRATDPSTLADVREVGRAKLPSTVLGLLFHAAEHTQRHVGSVVTTARVVRG</sequence>
<protein>
    <recommendedName>
        <fullName evidence="1">DinB-like domain-containing protein</fullName>
    </recommendedName>
</protein>